<dbReference type="Proteomes" id="UP000220605">
    <property type="component" value="Unassembled WGS sequence"/>
</dbReference>
<accession>A0A565A3K1</accession>
<reference evidence="2" key="1">
    <citation type="submission" date="2016-07" db="EMBL/GenBank/DDBJ databases">
        <authorList>
            <consortium name="Pathogen Informatics"/>
        </authorList>
    </citation>
    <scope>NUCLEOTIDE SEQUENCE</scope>
</reference>
<feature type="region of interest" description="Disordered" evidence="1">
    <location>
        <begin position="241"/>
        <end position="283"/>
    </location>
</feature>
<dbReference type="Pfam" id="PF05795">
    <property type="entry name" value="Plasmodium_Vir"/>
    <property type="match status" value="1"/>
</dbReference>
<dbReference type="InterPro" id="IPR008780">
    <property type="entry name" value="Plasmodium_Vir"/>
</dbReference>
<dbReference type="VEuPathDB" id="PlasmoDB:PVPAM_130008800"/>
<dbReference type="AlphaFoldDB" id="A0A565A3K1"/>
<gene>
    <name evidence="2" type="ORF">PVP01_0000350</name>
</gene>
<dbReference type="VEuPathDB" id="PlasmoDB:PVP01_0000350"/>
<name>A0A565A3K1_PLAVI</name>
<feature type="compositionally biased region" description="Acidic residues" evidence="1">
    <location>
        <begin position="262"/>
        <end position="274"/>
    </location>
</feature>
<organism evidence="2">
    <name type="scientific">Plasmodium vivax</name>
    <name type="common">malaria parasite P. vivax</name>
    <dbReference type="NCBI Taxonomy" id="5855"/>
    <lineage>
        <taxon>Eukaryota</taxon>
        <taxon>Sar</taxon>
        <taxon>Alveolata</taxon>
        <taxon>Apicomplexa</taxon>
        <taxon>Aconoidasida</taxon>
        <taxon>Haemosporida</taxon>
        <taxon>Plasmodiidae</taxon>
        <taxon>Plasmodium</taxon>
        <taxon>Plasmodium (Plasmodium)</taxon>
    </lineage>
</organism>
<evidence type="ECO:0000256" key="1">
    <source>
        <dbReference type="SAM" id="MobiDB-lite"/>
    </source>
</evidence>
<dbReference type="VEuPathDB" id="PlasmoDB:PVW1_000015900"/>
<sequence length="399" mass="46116">MKQVLSSLPSRINYNKLTENYGKFADYVKCDTLREQLMKAYPGKLVAYTSIEQFCEKLTDILRSFNKLVFSGSFQDHKCIIVKYWMYEQLFKSIKSEYVITDMSRFLEILSNIWKDCITDKNCNIDDARTYSDEDFNKINDLFDYAQDYDTIERAINPTTKECSDEYMSYLKKGIQTYNEIKQDCSNNSHKPNCVQFSKLKSIYEMNSSSNNMYEMDNLSNKICEIENPSLKIALEVFDFPDDDDSEREEGKKKSLRMGAPEMEDEEGEEDEDVDKGAIGITGNGLDDPARMLLLEQNVRLEHGIPSDLQAQSHTLSPSPPSTNDNLRKSVIPVSGGLLSLFMFYKFTPLGRRLRVFFSRNKLNSLNNNQVNDYLLTNKIEYGHPNSEIDRHNIGYNPL</sequence>
<dbReference type="OrthoDB" id="10535683at2759"/>
<evidence type="ECO:0000313" key="2">
    <source>
        <dbReference type="EMBL" id="VUZ99320.1"/>
    </source>
</evidence>
<dbReference type="EMBL" id="FLZR02000001">
    <property type="protein sequence ID" value="VUZ99320.1"/>
    <property type="molecule type" value="Genomic_DNA"/>
</dbReference>
<proteinExistence type="predicted"/>
<protein>
    <submittedName>
        <fullName evidence="2">VIR protein</fullName>
    </submittedName>
</protein>